<sequence length="401" mass="45340">MIHGKLVLGFGILLINFSVLTALIYSTSIFHRRSVDQNFIQLSSSNSKDFSSRNELNGRSGYSPNSQPSKSSATDDSRSRTHTFRSADDDDDTGNEKILYNIHFGITTRDPAKFSSSLFPSIVSTWATNLSKTDSITAYVGKYAGNLTSEIDPISVGRERSLEISRAVKPEAYTYSKNDNVWANENLQIVRLPGVFDEEYPAVWKNVAQWEHMAASDVQNREYNWSVRCDDDVFINVPRLRSLLARFNPSMPYYFGKDTGGIPDEREILAFPPNASYSSGGLGQIWSRAANPYVANCRRSVEATLERVGPNHTHDDVEFGRCLVNQGVKLNFAIRNNMREFVRNQRKTMQEGPKPMEALTNHSALLEIPWYEVAICHPVKAPEQFDMLFQHVYSEEIQSPK</sequence>
<evidence type="ECO:0000313" key="15">
    <source>
        <dbReference type="EMBL" id="CAD8817466.1"/>
    </source>
</evidence>
<dbReference type="PANTHER" id="PTHR23033">
    <property type="entry name" value="BETA1,3-GALACTOSYLTRANSFERASE"/>
    <property type="match status" value="1"/>
</dbReference>
<evidence type="ECO:0000256" key="7">
    <source>
        <dbReference type="ARBA" id="ARBA00022692"/>
    </source>
</evidence>
<evidence type="ECO:0000256" key="5">
    <source>
        <dbReference type="ARBA" id="ARBA00022676"/>
    </source>
</evidence>
<dbReference type="InterPro" id="IPR003378">
    <property type="entry name" value="Fringe-like_glycosylTrfase"/>
</dbReference>
<keyword evidence="10 13" id="KW-1133">Transmembrane helix</keyword>
<comment type="subcellular location">
    <subcellularLocation>
        <location evidence="1">Membrane</location>
        <topology evidence="1">Single-pass type II membrane protein</topology>
    </subcellularLocation>
</comment>
<dbReference type="Gene3D" id="3.90.550.50">
    <property type="match status" value="1"/>
</dbReference>
<feature type="transmembrane region" description="Helical" evidence="13">
    <location>
        <begin position="6"/>
        <end position="25"/>
    </location>
</feature>
<keyword evidence="5" id="KW-0328">Glycosyltransferase</keyword>
<evidence type="ECO:0000256" key="13">
    <source>
        <dbReference type="SAM" id="Phobius"/>
    </source>
</evidence>
<dbReference type="Pfam" id="PF02434">
    <property type="entry name" value="Fringe"/>
    <property type="match status" value="1"/>
</dbReference>
<keyword evidence="8" id="KW-0547">Nucleotide-binding</keyword>
<name>A0A7S0ZCD9_9RHOD</name>
<evidence type="ECO:0000259" key="14">
    <source>
        <dbReference type="Pfam" id="PF02434"/>
    </source>
</evidence>
<dbReference type="GO" id="GO:0000166">
    <property type="term" value="F:nucleotide binding"/>
    <property type="evidence" value="ECO:0007669"/>
    <property type="project" value="UniProtKB-KW"/>
</dbReference>
<reference evidence="15" key="1">
    <citation type="submission" date="2021-01" db="EMBL/GenBank/DDBJ databases">
        <authorList>
            <person name="Corre E."/>
            <person name="Pelletier E."/>
            <person name="Niang G."/>
            <person name="Scheremetjew M."/>
            <person name="Finn R."/>
            <person name="Kale V."/>
            <person name="Holt S."/>
            <person name="Cochrane G."/>
            <person name="Meng A."/>
            <person name="Brown T."/>
            <person name="Cohen L."/>
        </authorList>
    </citation>
    <scope>NUCLEOTIDE SEQUENCE</scope>
    <source>
        <strain evidence="15">CCMP3278</strain>
    </source>
</reference>
<dbReference type="GO" id="GO:0016263">
    <property type="term" value="F:glycoprotein-N-acetylgalactosamine 3-beta-galactosyltransferase activity"/>
    <property type="evidence" value="ECO:0007669"/>
    <property type="project" value="UniProtKB-EC"/>
</dbReference>
<proteinExistence type="inferred from homology"/>
<evidence type="ECO:0000256" key="3">
    <source>
        <dbReference type="ARBA" id="ARBA00006462"/>
    </source>
</evidence>
<dbReference type="AlphaFoldDB" id="A0A7S0ZCD9"/>
<evidence type="ECO:0000256" key="10">
    <source>
        <dbReference type="ARBA" id="ARBA00022989"/>
    </source>
</evidence>
<feature type="domain" description="Fringe-like glycosyltransferase" evidence="14">
    <location>
        <begin position="218"/>
        <end position="328"/>
    </location>
</feature>
<comment type="similarity">
    <text evidence="3">Belongs to the glycosyltransferase 31 family. Beta3-Gal-T subfamily.</text>
</comment>
<keyword evidence="11 13" id="KW-0472">Membrane</keyword>
<evidence type="ECO:0000256" key="1">
    <source>
        <dbReference type="ARBA" id="ARBA00004606"/>
    </source>
</evidence>
<keyword evidence="9" id="KW-0735">Signal-anchor</keyword>
<organism evidence="15">
    <name type="scientific">Timspurckia oligopyrenoides</name>
    <dbReference type="NCBI Taxonomy" id="708627"/>
    <lineage>
        <taxon>Eukaryota</taxon>
        <taxon>Rhodophyta</taxon>
        <taxon>Bangiophyceae</taxon>
        <taxon>Porphyridiales</taxon>
        <taxon>Porphyridiaceae</taxon>
        <taxon>Timspurckia</taxon>
    </lineage>
</organism>
<evidence type="ECO:0000256" key="2">
    <source>
        <dbReference type="ARBA" id="ARBA00004922"/>
    </source>
</evidence>
<evidence type="ECO:0000256" key="11">
    <source>
        <dbReference type="ARBA" id="ARBA00023136"/>
    </source>
</evidence>
<dbReference type="EMBL" id="HBFP01002586">
    <property type="protein sequence ID" value="CAD8817466.1"/>
    <property type="molecule type" value="Transcribed_RNA"/>
</dbReference>
<dbReference type="InterPro" id="IPR026050">
    <property type="entry name" value="C1GALT1/C1GALT1_chp1"/>
</dbReference>
<dbReference type="EC" id="2.4.1.122" evidence="4"/>
<feature type="region of interest" description="Disordered" evidence="12">
    <location>
        <begin position="45"/>
        <end position="90"/>
    </location>
</feature>
<evidence type="ECO:0000256" key="8">
    <source>
        <dbReference type="ARBA" id="ARBA00022741"/>
    </source>
</evidence>
<keyword evidence="7 13" id="KW-0812">Transmembrane</keyword>
<comment type="pathway">
    <text evidence="2">Protein modification; protein glycosylation.</text>
</comment>
<evidence type="ECO:0000256" key="4">
    <source>
        <dbReference type="ARBA" id="ARBA00012557"/>
    </source>
</evidence>
<protein>
    <recommendedName>
        <fullName evidence="4">N-acetylgalactosaminide beta-1,3-galactosyltransferase</fullName>
        <ecNumber evidence="4">2.4.1.122</ecNumber>
    </recommendedName>
</protein>
<dbReference type="GO" id="GO:0016020">
    <property type="term" value="C:membrane"/>
    <property type="evidence" value="ECO:0007669"/>
    <property type="project" value="UniProtKB-SubCell"/>
</dbReference>
<accession>A0A7S0ZCD9</accession>
<feature type="compositionally biased region" description="Polar residues" evidence="12">
    <location>
        <begin position="53"/>
        <end position="72"/>
    </location>
</feature>
<evidence type="ECO:0000256" key="9">
    <source>
        <dbReference type="ARBA" id="ARBA00022968"/>
    </source>
</evidence>
<evidence type="ECO:0000256" key="6">
    <source>
        <dbReference type="ARBA" id="ARBA00022679"/>
    </source>
</evidence>
<gene>
    <name evidence="15" type="ORF">TOLI1172_LOCUS1855</name>
</gene>
<keyword evidence="6" id="KW-0808">Transferase</keyword>
<evidence type="ECO:0000256" key="12">
    <source>
        <dbReference type="SAM" id="MobiDB-lite"/>
    </source>
</evidence>